<dbReference type="Pfam" id="PF02682">
    <property type="entry name" value="CT_C_D"/>
    <property type="match status" value="1"/>
</dbReference>
<evidence type="ECO:0000259" key="4">
    <source>
        <dbReference type="SMART" id="SM00796"/>
    </source>
</evidence>
<evidence type="ECO:0000313" key="5">
    <source>
        <dbReference type="EMBL" id="MBI4921658.1"/>
    </source>
</evidence>
<feature type="domain" description="Carboxyltransferase" evidence="4">
    <location>
        <begin position="8"/>
        <end position="203"/>
    </location>
</feature>
<dbReference type="SUPFAM" id="SSF160467">
    <property type="entry name" value="PH0987 N-terminal domain-like"/>
    <property type="match status" value="1"/>
</dbReference>
<organism evidence="5 6">
    <name type="scientific">Devosia nanyangense</name>
    <dbReference type="NCBI Taxonomy" id="1228055"/>
    <lineage>
        <taxon>Bacteria</taxon>
        <taxon>Pseudomonadati</taxon>
        <taxon>Pseudomonadota</taxon>
        <taxon>Alphaproteobacteria</taxon>
        <taxon>Hyphomicrobiales</taxon>
        <taxon>Devosiaceae</taxon>
        <taxon>Devosia</taxon>
    </lineage>
</organism>
<dbReference type="InterPro" id="IPR029000">
    <property type="entry name" value="Cyclophilin-like_dom_sf"/>
</dbReference>
<dbReference type="SUPFAM" id="SSF50891">
    <property type="entry name" value="Cyclophilin-like"/>
    <property type="match status" value="1"/>
</dbReference>
<protein>
    <submittedName>
        <fullName evidence="5">Carboxyltransferase domain-containing protein</fullName>
    </submittedName>
</protein>
<sequence>MAEGDPRATLLPLGDQSLLVKFADSLSEAANRAAIGLARRLERERPDGVAEIVPGLVSVLLRTTPGVDLARLRGELMLAVGGEADLPPPAARTVAITFDGEDLPEVAERLGIAPDEFVAHHNATSLRVLATGFAPGFVYCGFHPDDLVVPRREALRPMVPAGTILFAAGQTAIAATPIRTGWHVIGRTAFQNFDPAAIPPTTLRPGDDIRFTVAR</sequence>
<dbReference type="PANTHER" id="PTHR34698:SF2">
    <property type="entry name" value="5-OXOPROLINASE SUBUNIT B"/>
    <property type="match status" value="1"/>
</dbReference>
<evidence type="ECO:0000256" key="3">
    <source>
        <dbReference type="ARBA" id="ARBA00022840"/>
    </source>
</evidence>
<dbReference type="GO" id="GO:0005524">
    <property type="term" value="F:ATP binding"/>
    <property type="evidence" value="ECO:0007669"/>
    <property type="project" value="UniProtKB-KW"/>
</dbReference>
<keyword evidence="2" id="KW-0378">Hydrolase</keyword>
<name>A0A933L0D9_9HYPH</name>
<evidence type="ECO:0000256" key="1">
    <source>
        <dbReference type="ARBA" id="ARBA00022741"/>
    </source>
</evidence>
<keyword evidence="3" id="KW-0067">ATP-binding</keyword>
<dbReference type="PANTHER" id="PTHR34698">
    <property type="entry name" value="5-OXOPROLINASE SUBUNIT B"/>
    <property type="match status" value="1"/>
</dbReference>
<comment type="caution">
    <text evidence="5">The sequence shown here is derived from an EMBL/GenBank/DDBJ whole genome shotgun (WGS) entry which is preliminary data.</text>
</comment>
<proteinExistence type="predicted"/>
<dbReference type="AlphaFoldDB" id="A0A933L0D9"/>
<dbReference type="GO" id="GO:0016787">
    <property type="term" value="F:hydrolase activity"/>
    <property type="evidence" value="ECO:0007669"/>
    <property type="project" value="UniProtKB-KW"/>
</dbReference>
<dbReference type="Gene3D" id="3.30.1360.40">
    <property type="match status" value="1"/>
</dbReference>
<dbReference type="InterPro" id="IPR003833">
    <property type="entry name" value="CT_C_D"/>
</dbReference>
<gene>
    <name evidence="5" type="ORF">HY834_07895</name>
</gene>
<dbReference type="EMBL" id="JACRAF010000022">
    <property type="protein sequence ID" value="MBI4921658.1"/>
    <property type="molecule type" value="Genomic_DNA"/>
</dbReference>
<accession>A0A933L0D9</accession>
<dbReference type="SMART" id="SM00796">
    <property type="entry name" value="AHS1"/>
    <property type="match status" value="1"/>
</dbReference>
<evidence type="ECO:0000256" key="2">
    <source>
        <dbReference type="ARBA" id="ARBA00022801"/>
    </source>
</evidence>
<evidence type="ECO:0000313" key="6">
    <source>
        <dbReference type="Proteomes" id="UP000782610"/>
    </source>
</evidence>
<dbReference type="Proteomes" id="UP000782610">
    <property type="component" value="Unassembled WGS sequence"/>
</dbReference>
<dbReference type="Gene3D" id="2.40.100.10">
    <property type="entry name" value="Cyclophilin-like"/>
    <property type="match status" value="1"/>
</dbReference>
<reference evidence="5" key="1">
    <citation type="submission" date="2020-07" db="EMBL/GenBank/DDBJ databases">
        <title>Huge and variable diversity of episymbiotic CPR bacteria and DPANN archaea in groundwater ecosystems.</title>
        <authorList>
            <person name="He C.Y."/>
            <person name="Keren R."/>
            <person name="Whittaker M."/>
            <person name="Farag I.F."/>
            <person name="Doudna J."/>
            <person name="Cate J.H.D."/>
            <person name="Banfield J.F."/>
        </authorList>
    </citation>
    <scope>NUCLEOTIDE SEQUENCE</scope>
    <source>
        <strain evidence="5">NC_groundwater_1586_Pr3_B-0.1um_66_15</strain>
    </source>
</reference>
<dbReference type="InterPro" id="IPR010016">
    <property type="entry name" value="PxpB"/>
</dbReference>
<keyword evidence="1" id="KW-0547">Nucleotide-binding</keyword>